<dbReference type="PANTHER" id="PTHR30419">
    <property type="entry name" value="HTH-TYPE TRANSCRIPTIONAL REGULATOR YBHD"/>
    <property type="match status" value="1"/>
</dbReference>
<dbReference type="PANTHER" id="PTHR30419:SF8">
    <property type="entry name" value="NITROGEN ASSIMILATION TRANSCRIPTIONAL ACTIVATOR-RELATED"/>
    <property type="match status" value="1"/>
</dbReference>
<evidence type="ECO:0000259" key="5">
    <source>
        <dbReference type="PROSITE" id="PS50931"/>
    </source>
</evidence>
<keyword evidence="3" id="KW-0238">DNA-binding</keyword>
<accession>A0A1L7NNN3</accession>
<dbReference type="InterPro" id="IPR050950">
    <property type="entry name" value="HTH-type_LysR_regulators"/>
</dbReference>
<reference evidence="6 7" key="1">
    <citation type="submission" date="2015-11" db="EMBL/GenBank/DDBJ databases">
        <title>Complete genome sequencing of a biphenyl-degrading bacterium, Pseudomonas putida KF715 (=NBRC110667).</title>
        <authorList>
            <person name="Suenaga H."/>
            <person name="Fujihara N."/>
            <person name="Watanabe T."/>
            <person name="Hirose J."/>
            <person name="Kimura N."/>
            <person name="Yamazoe A."/>
            <person name="Hosoyama A."/>
            <person name="Shimodaira J."/>
            <person name="Furukawa K."/>
        </authorList>
    </citation>
    <scope>NUCLEOTIDE SEQUENCE [LARGE SCALE GENOMIC DNA]</scope>
    <source>
        <strain evidence="6 7">KF715</strain>
        <plasmid evidence="7">Plasmid pkf715a dna</plasmid>
    </source>
</reference>
<geneLocation type="plasmid" evidence="7">
    <name>pkf715a dna</name>
</geneLocation>
<keyword evidence="6" id="KW-0614">Plasmid</keyword>
<dbReference type="Pfam" id="PF03466">
    <property type="entry name" value="LysR_substrate"/>
    <property type="match status" value="1"/>
</dbReference>
<evidence type="ECO:0000256" key="3">
    <source>
        <dbReference type="ARBA" id="ARBA00023125"/>
    </source>
</evidence>
<dbReference type="SUPFAM" id="SSF53850">
    <property type="entry name" value="Periplasmic binding protein-like II"/>
    <property type="match status" value="1"/>
</dbReference>
<dbReference type="GO" id="GO:0005829">
    <property type="term" value="C:cytosol"/>
    <property type="evidence" value="ECO:0007669"/>
    <property type="project" value="TreeGrafter"/>
</dbReference>
<dbReference type="Pfam" id="PF00126">
    <property type="entry name" value="HTH_1"/>
    <property type="match status" value="1"/>
</dbReference>
<keyword evidence="4" id="KW-0804">Transcription</keyword>
<feature type="domain" description="HTH lysR-type" evidence="5">
    <location>
        <begin position="17"/>
        <end position="68"/>
    </location>
</feature>
<comment type="similarity">
    <text evidence="1">Belongs to the LysR transcriptional regulatory family.</text>
</comment>
<dbReference type="AlphaFoldDB" id="A0A1L7NNN3"/>
<dbReference type="PROSITE" id="PS50931">
    <property type="entry name" value="HTH_LYSR"/>
    <property type="match status" value="1"/>
</dbReference>
<dbReference type="EMBL" id="AP015030">
    <property type="protein sequence ID" value="BAW27085.1"/>
    <property type="molecule type" value="Genomic_DNA"/>
</dbReference>
<evidence type="ECO:0000256" key="4">
    <source>
        <dbReference type="ARBA" id="ARBA00023163"/>
    </source>
</evidence>
<sequence>MALQKTQHMFPFSRFTRYFLEVTQHRSIRRAAEVLHVSASAIDRQILKVEEELGVPLFERLPSGLRLTSAGELVLANARQWQKEYARTREQIDEMQGLRRGHIDIGLIDALSEGMVAEAVSTLMQQNPGFTFGIKVADSQNVAKMIASADVDFGFVLDAVAGAELSVTASTVIKMGVAMPTSHPLAGRKTLRLSDTQDETVIFPAAPLVVQKHVHALHDHLRLDVRQRVTCNDLRMMRSLIRAGVGVGILSWLDVASEVEAQTIAFVPLDGIHVSHPVLSICVAPHRQLSRAALMALSDLQKRMADLMRS</sequence>
<evidence type="ECO:0000313" key="6">
    <source>
        <dbReference type="EMBL" id="BAW27085.1"/>
    </source>
</evidence>
<gene>
    <name evidence="6" type="ORF">KF715C_pA5800</name>
</gene>
<dbReference type="InterPro" id="IPR005119">
    <property type="entry name" value="LysR_subst-bd"/>
</dbReference>
<organism evidence="6 7">
    <name type="scientific">Pseudomonas putida</name>
    <name type="common">Arthrobacter siderocapsulatus</name>
    <dbReference type="NCBI Taxonomy" id="303"/>
    <lineage>
        <taxon>Bacteria</taxon>
        <taxon>Pseudomonadati</taxon>
        <taxon>Pseudomonadota</taxon>
        <taxon>Gammaproteobacteria</taxon>
        <taxon>Pseudomonadales</taxon>
        <taxon>Pseudomonadaceae</taxon>
        <taxon>Pseudomonas</taxon>
    </lineage>
</organism>
<dbReference type="Proteomes" id="UP000218731">
    <property type="component" value="Plasmid pKF715A"/>
</dbReference>
<evidence type="ECO:0000256" key="1">
    <source>
        <dbReference type="ARBA" id="ARBA00009437"/>
    </source>
</evidence>
<dbReference type="GO" id="GO:0003677">
    <property type="term" value="F:DNA binding"/>
    <property type="evidence" value="ECO:0007669"/>
    <property type="project" value="UniProtKB-KW"/>
</dbReference>
<evidence type="ECO:0000256" key="2">
    <source>
        <dbReference type="ARBA" id="ARBA00023015"/>
    </source>
</evidence>
<keyword evidence="2" id="KW-0805">Transcription regulation</keyword>
<dbReference type="RefSeq" id="WP_231995286.1">
    <property type="nucleotide sequence ID" value="NZ_AP015029.1"/>
</dbReference>
<dbReference type="InterPro" id="IPR000847">
    <property type="entry name" value="LysR_HTH_N"/>
</dbReference>
<dbReference type="FunFam" id="1.10.10.10:FF:000001">
    <property type="entry name" value="LysR family transcriptional regulator"/>
    <property type="match status" value="1"/>
</dbReference>
<dbReference type="Gene3D" id="3.40.190.10">
    <property type="entry name" value="Periplasmic binding protein-like II"/>
    <property type="match status" value="2"/>
</dbReference>
<dbReference type="GO" id="GO:0003700">
    <property type="term" value="F:DNA-binding transcription factor activity"/>
    <property type="evidence" value="ECO:0007669"/>
    <property type="project" value="InterPro"/>
</dbReference>
<dbReference type="Gene3D" id="1.10.10.10">
    <property type="entry name" value="Winged helix-like DNA-binding domain superfamily/Winged helix DNA-binding domain"/>
    <property type="match status" value="1"/>
</dbReference>
<dbReference type="InterPro" id="IPR036388">
    <property type="entry name" value="WH-like_DNA-bd_sf"/>
</dbReference>
<name>A0A1L7NNN3_PSEPU</name>
<proteinExistence type="inferred from homology"/>
<dbReference type="SUPFAM" id="SSF46785">
    <property type="entry name" value="Winged helix' DNA-binding domain"/>
    <property type="match status" value="1"/>
</dbReference>
<protein>
    <submittedName>
        <fullName evidence="6">LysR family transcriptional regulator</fullName>
    </submittedName>
</protein>
<evidence type="ECO:0000313" key="7">
    <source>
        <dbReference type="Proteomes" id="UP000218731"/>
    </source>
</evidence>
<dbReference type="InterPro" id="IPR036390">
    <property type="entry name" value="WH_DNA-bd_sf"/>
</dbReference>